<dbReference type="CDD" id="cd17330">
    <property type="entry name" value="MFS_SLC46_TetA_like"/>
    <property type="match status" value="1"/>
</dbReference>
<dbReference type="SUPFAM" id="SSF103473">
    <property type="entry name" value="MFS general substrate transporter"/>
    <property type="match status" value="1"/>
</dbReference>
<dbReference type="Gene3D" id="1.20.1250.20">
    <property type="entry name" value="MFS general substrate transporter like domains"/>
    <property type="match status" value="1"/>
</dbReference>
<dbReference type="Pfam" id="PF07690">
    <property type="entry name" value="MFS_1"/>
    <property type="match status" value="1"/>
</dbReference>
<evidence type="ECO:0000256" key="5">
    <source>
        <dbReference type="ARBA" id="ARBA00023136"/>
    </source>
</evidence>
<feature type="transmembrane region" description="Helical" evidence="7">
    <location>
        <begin position="193"/>
        <end position="215"/>
    </location>
</feature>
<evidence type="ECO:0000256" key="2">
    <source>
        <dbReference type="ARBA" id="ARBA00022448"/>
    </source>
</evidence>
<feature type="transmembrane region" description="Helical" evidence="7">
    <location>
        <begin position="149"/>
        <end position="173"/>
    </location>
</feature>
<protein>
    <recommendedName>
        <fullName evidence="8">Major facilitator superfamily (MFS) profile domain-containing protein</fullName>
    </recommendedName>
</protein>
<dbReference type="PANTHER" id="PTHR23504:SF2">
    <property type="entry name" value="TRANSPORTER, PUTATIVE (AFU_ORTHOLOGUE AFUA_8G04150)-RELATED"/>
    <property type="match status" value="1"/>
</dbReference>
<dbReference type="PANTHER" id="PTHR23504">
    <property type="entry name" value="MAJOR FACILITATOR SUPERFAMILY DOMAIN-CONTAINING PROTEIN 10"/>
    <property type="match status" value="1"/>
</dbReference>
<evidence type="ECO:0000256" key="3">
    <source>
        <dbReference type="ARBA" id="ARBA00022692"/>
    </source>
</evidence>
<dbReference type="InterPro" id="IPR020846">
    <property type="entry name" value="MFS_dom"/>
</dbReference>
<dbReference type="Proteomes" id="UP001358417">
    <property type="component" value="Unassembled WGS sequence"/>
</dbReference>
<feature type="compositionally biased region" description="Polar residues" evidence="6">
    <location>
        <begin position="302"/>
        <end position="312"/>
    </location>
</feature>
<feature type="transmembrane region" description="Helical" evidence="7">
    <location>
        <begin position="417"/>
        <end position="444"/>
    </location>
</feature>
<accession>A0AAV9N1P8</accession>
<proteinExistence type="predicted"/>
<dbReference type="GeneID" id="89975458"/>
<dbReference type="InterPro" id="IPR036259">
    <property type="entry name" value="MFS_trans_sf"/>
</dbReference>
<feature type="region of interest" description="Disordered" evidence="6">
    <location>
        <begin position="299"/>
        <end position="332"/>
    </location>
</feature>
<feature type="domain" description="Major facilitator superfamily (MFS) profile" evidence="8">
    <location>
        <begin position="20"/>
        <end position="535"/>
    </location>
</feature>
<feature type="transmembrane region" description="Helical" evidence="7">
    <location>
        <begin position="91"/>
        <end position="108"/>
    </location>
</feature>
<keyword evidence="10" id="KW-1185">Reference proteome</keyword>
<evidence type="ECO:0000259" key="8">
    <source>
        <dbReference type="PROSITE" id="PS50850"/>
    </source>
</evidence>
<dbReference type="AlphaFoldDB" id="A0AAV9N1P8"/>
<evidence type="ECO:0000256" key="7">
    <source>
        <dbReference type="SAM" id="Phobius"/>
    </source>
</evidence>
<feature type="transmembrane region" description="Helical" evidence="7">
    <location>
        <begin position="58"/>
        <end position="79"/>
    </location>
</feature>
<evidence type="ECO:0000313" key="10">
    <source>
        <dbReference type="Proteomes" id="UP001358417"/>
    </source>
</evidence>
<comment type="subcellular location">
    <subcellularLocation>
        <location evidence="1">Membrane</location>
        <topology evidence="1">Multi-pass membrane protein</topology>
    </subcellularLocation>
</comment>
<dbReference type="EMBL" id="JAVRRD010000028">
    <property type="protein sequence ID" value="KAK5046938.1"/>
    <property type="molecule type" value="Genomic_DNA"/>
</dbReference>
<dbReference type="GO" id="GO:0016020">
    <property type="term" value="C:membrane"/>
    <property type="evidence" value="ECO:0007669"/>
    <property type="project" value="UniProtKB-SubCell"/>
</dbReference>
<evidence type="ECO:0000256" key="4">
    <source>
        <dbReference type="ARBA" id="ARBA00022989"/>
    </source>
</evidence>
<feature type="transmembrane region" description="Helical" evidence="7">
    <location>
        <begin position="512"/>
        <end position="531"/>
    </location>
</feature>
<keyword evidence="3 7" id="KW-0812">Transmembrane</keyword>
<name>A0AAV9N1P8_9EURO</name>
<organism evidence="9 10">
    <name type="scientific">Exophiala bonariae</name>
    <dbReference type="NCBI Taxonomy" id="1690606"/>
    <lineage>
        <taxon>Eukaryota</taxon>
        <taxon>Fungi</taxon>
        <taxon>Dikarya</taxon>
        <taxon>Ascomycota</taxon>
        <taxon>Pezizomycotina</taxon>
        <taxon>Eurotiomycetes</taxon>
        <taxon>Chaetothyriomycetidae</taxon>
        <taxon>Chaetothyriales</taxon>
        <taxon>Herpotrichiellaceae</taxon>
        <taxon>Exophiala</taxon>
    </lineage>
</organism>
<evidence type="ECO:0000313" key="9">
    <source>
        <dbReference type="EMBL" id="KAK5046938.1"/>
    </source>
</evidence>
<evidence type="ECO:0000256" key="1">
    <source>
        <dbReference type="ARBA" id="ARBA00004141"/>
    </source>
</evidence>
<keyword evidence="4 7" id="KW-1133">Transmembrane helix</keyword>
<reference evidence="9 10" key="1">
    <citation type="submission" date="2023-08" db="EMBL/GenBank/DDBJ databases">
        <title>Black Yeasts Isolated from many extreme environments.</title>
        <authorList>
            <person name="Coleine C."/>
            <person name="Stajich J.E."/>
            <person name="Selbmann L."/>
        </authorList>
    </citation>
    <scope>NUCLEOTIDE SEQUENCE [LARGE SCALE GENOMIC DNA]</scope>
    <source>
        <strain evidence="9 10">CCFEE 5792</strain>
    </source>
</reference>
<comment type="caution">
    <text evidence="9">The sequence shown here is derived from an EMBL/GenBank/DDBJ whole genome shotgun (WGS) entry which is preliminary data.</text>
</comment>
<dbReference type="GO" id="GO:0022857">
    <property type="term" value="F:transmembrane transporter activity"/>
    <property type="evidence" value="ECO:0007669"/>
    <property type="project" value="InterPro"/>
</dbReference>
<feature type="transmembrane region" description="Helical" evidence="7">
    <location>
        <begin position="340"/>
        <end position="364"/>
    </location>
</feature>
<sequence length="544" mass="58208">MPPPPQALSDKDDDNFPAQQLFVLGLCRFAEPIAFTSIIAYIYVFVRDVRPDDEANAAAYAGLMISAFALAESLTCFSWGSLSDRIGRKPVVLFGLAGTALSSLVFGFSKNYWLALGARVIGGALNGNVAVIQTMVAEMCKRPEHEPRAYSVMPFVWTAGAILGSGMGGYLAQPAKNFPETFPPDGLFGKYPYLLPNLIAAGYIAGTIVIGAIFLKETNIPTKVESLSQQDVSTAFTNERTPLRPRQSIDRVQHGYESQEGNQQPSLLGTNLPLTAGTTVDLRRMSAISVSTTGGSFRHLVGTQQRRSSNAISDDEDEELSSPGSSSTSSTSPWTREVKLLIVQLIIMAYYQMAYGSLLPVFFVDEPDRPGLDFHGGLGYTVRNVGVFLSVNGVASLLIQAFIFAPFVANVGVWKSFVWLTILVPLTHAAAPFLTALSGSALVAGIYVDLILNNFMLIVIYPSLLILLKNATPSLSMLGKVNGLAMAASSGARTVSPPLTGFFYSKLGSAGGFWSIAVVAALAGVMIYPMTPPQDPDKVDDAEG</sequence>
<keyword evidence="5 7" id="KW-0472">Membrane</keyword>
<feature type="transmembrane region" description="Helical" evidence="7">
    <location>
        <begin position="384"/>
        <end position="405"/>
    </location>
</feature>
<keyword evidence="2" id="KW-0813">Transport</keyword>
<feature type="transmembrane region" description="Helical" evidence="7">
    <location>
        <begin position="21"/>
        <end position="46"/>
    </location>
</feature>
<feature type="transmembrane region" description="Helical" evidence="7">
    <location>
        <begin position="450"/>
        <end position="468"/>
    </location>
</feature>
<dbReference type="PROSITE" id="PS50850">
    <property type="entry name" value="MFS"/>
    <property type="match status" value="1"/>
</dbReference>
<dbReference type="InterPro" id="IPR011701">
    <property type="entry name" value="MFS"/>
</dbReference>
<dbReference type="RefSeq" id="XP_064702511.1">
    <property type="nucleotide sequence ID" value="XM_064850845.1"/>
</dbReference>
<feature type="compositionally biased region" description="Low complexity" evidence="6">
    <location>
        <begin position="321"/>
        <end position="332"/>
    </location>
</feature>
<feature type="transmembrane region" description="Helical" evidence="7">
    <location>
        <begin position="114"/>
        <end position="137"/>
    </location>
</feature>
<gene>
    <name evidence="9" type="ORF">LTR84_007292</name>
</gene>
<evidence type="ECO:0000256" key="6">
    <source>
        <dbReference type="SAM" id="MobiDB-lite"/>
    </source>
</evidence>